<keyword evidence="8" id="KW-0418">Kinase</keyword>
<feature type="region of interest" description="Disordered" evidence="6">
    <location>
        <begin position="514"/>
        <end position="533"/>
    </location>
</feature>
<evidence type="ECO:0000256" key="2">
    <source>
        <dbReference type="ARBA" id="ARBA00022527"/>
    </source>
</evidence>
<evidence type="ECO:0000256" key="4">
    <source>
        <dbReference type="ARBA" id="ARBA00022840"/>
    </source>
</evidence>
<dbReference type="PRINTS" id="PR00109">
    <property type="entry name" value="TYRKINASE"/>
</dbReference>
<comment type="caution">
    <text evidence="8">The sequence shown here is derived from an EMBL/GenBank/DDBJ whole genome shotgun (WGS) entry which is preliminary data.</text>
</comment>
<evidence type="ECO:0000256" key="5">
    <source>
        <dbReference type="PROSITE-ProRule" id="PRU10141"/>
    </source>
</evidence>
<proteinExistence type="predicted"/>
<dbReference type="PROSITE" id="PS50011">
    <property type="entry name" value="PROTEIN_KINASE_DOM"/>
    <property type="match status" value="1"/>
</dbReference>
<reference evidence="8 9" key="1">
    <citation type="journal article" date="2022" name="bioRxiv">
        <title>Genomics of Preaxostyla Flagellates Illuminates Evolutionary Transitions and the Path Towards Mitochondrial Loss.</title>
        <authorList>
            <person name="Novak L.V.F."/>
            <person name="Treitli S.C."/>
            <person name="Pyrih J."/>
            <person name="Halakuc P."/>
            <person name="Pipaliya S.V."/>
            <person name="Vacek V."/>
            <person name="Brzon O."/>
            <person name="Soukal P."/>
            <person name="Eme L."/>
            <person name="Dacks J.B."/>
            <person name="Karnkowska A."/>
            <person name="Elias M."/>
            <person name="Hampl V."/>
        </authorList>
    </citation>
    <scope>NUCLEOTIDE SEQUENCE [LARGE SCALE GENOMIC DNA]</scope>
    <source>
        <strain evidence="8">NAU3</strain>
        <tissue evidence="8">Gut</tissue>
    </source>
</reference>
<gene>
    <name evidence="8" type="ORF">BLNAU_6555</name>
</gene>
<dbReference type="PANTHER" id="PTHR48012:SF26">
    <property type="entry name" value="SERINE_THREONINE-PROTEIN KINASE DDB_G0283821-RELATED"/>
    <property type="match status" value="1"/>
</dbReference>
<dbReference type="InterPro" id="IPR011009">
    <property type="entry name" value="Kinase-like_dom_sf"/>
</dbReference>
<dbReference type="PANTHER" id="PTHR48012">
    <property type="entry name" value="STERILE20-LIKE KINASE, ISOFORM B-RELATED"/>
    <property type="match status" value="1"/>
</dbReference>
<keyword evidence="4 5" id="KW-0067">ATP-binding</keyword>
<dbReference type="InterPro" id="IPR008271">
    <property type="entry name" value="Ser/Thr_kinase_AS"/>
</dbReference>
<evidence type="ECO:0000313" key="9">
    <source>
        <dbReference type="Proteomes" id="UP001281761"/>
    </source>
</evidence>
<dbReference type="InterPro" id="IPR016024">
    <property type="entry name" value="ARM-type_fold"/>
</dbReference>
<dbReference type="SUPFAM" id="SSF56112">
    <property type="entry name" value="Protein kinase-like (PK-like)"/>
    <property type="match status" value="1"/>
</dbReference>
<keyword evidence="8" id="KW-0808">Transferase</keyword>
<dbReference type="GO" id="GO:0004674">
    <property type="term" value="F:protein serine/threonine kinase activity"/>
    <property type="evidence" value="ECO:0007669"/>
    <property type="project" value="UniProtKB-KW"/>
</dbReference>
<dbReference type="SUPFAM" id="SSF48371">
    <property type="entry name" value="ARM repeat"/>
    <property type="match status" value="1"/>
</dbReference>
<dbReference type="InterPro" id="IPR001245">
    <property type="entry name" value="Ser-Thr/Tyr_kinase_cat_dom"/>
</dbReference>
<dbReference type="InterPro" id="IPR017441">
    <property type="entry name" value="Protein_kinase_ATP_BS"/>
</dbReference>
<protein>
    <recommendedName>
        <fullName evidence="1">non-specific serine/threonine protein kinase</fullName>
        <ecNumber evidence="1">2.7.11.1</ecNumber>
    </recommendedName>
</protein>
<dbReference type="SMART" id="SM00220">
    <property type="entry name" value="S_TKc"/>
    <property type="match status" value="1"/>
</dbReference>
<dbReference type="EMBL" id="JARBJD010000037">
    <property type="protein sequence ID" value="KAK2958521.1"/>
    <property type="molecule type" value="Genomic_DNA"/>
</dbReference>
<dbReference type="Gene3D" id="1.10.510.10">
    <property type="entry name" value="Transferase(Phosphotransferase) domain 1"/>
    <property type="match status" value="1"/>
</dbReference>
<feature type="compositionally biased region" description="Low complexity" evidence="6">
    <location>
        <begin position="316"/>
        <end position="326"/>
    </location>
</feature>
<dbReference type="CDD" id="cd06627">
    <property type="entry name" value="STKc_Cdc7_like"/>
    <property type="match status" value="1"/>
</dbReference>
<evidence type="ECO:0000313" key="8">
    <source>
        <dbReference type="EMBL" id="KAK2958521.1"/>
    </source>
</evidence>
<feature type="binding site" evidence="5">
    <location>
        <position position="57"/>
    </location>
    <ligand>
        <name>ATP</name>
        <dbReference type="ChEBI" id="CHEBI:30616"/>
    </ligand>
</feature>
<dbReference type="InterPro" id="IPR000719">
    <property type="entry name" value="Prot_kinase_dom"/>
</dbReference>
<dbReference type="PROSITE" id="PS00107">
    <property type="entry name" value="PROTEIN_KINASE_ATP"/>
    <property type="match status" value="1"/>
</dbReference>
<keyword evidence="3 5" id="KW-0547">Nucleotide-binding</keyword>
<keyword evidence="2 8" id="KW-0723">Serine/threonine-protein kinase</keyword>
<feature type="compositionally biased region" description="Basic and acidic residues" evidence="6">
    <location>
        <begin position="431"/>
        <end position="447"/>
    </location>
</feature>
<evidence type="ECO:0000256" key="1">
    <source>
        <dbReference type="ARBA" id="ARBA00012513"/>
    </source>
</evidence>
<evidence type="ECO:0000259" key="7">
    <source>
        <dbReference type="PROSITE" id="PS50011"/>
    </source>
</evidence>
<dbReference type="Gene3D" id="1.25.10.10">
    <property type="entry name" value="Leucine-rich Repeat Variant"/>
    <property type="match status" value="2"/>
</dbReference>
<evidence type="ECO:0000256" key="3">
    <source>
        <dbReference type="ARBA" id="ARBA00022741"/>
    </source>
</evidence>
<keyword evidence="9" id="KW-1185">Reference proteome</keyword>
<dbReference type="InterPro" id="IPR011989">
    <property type="entry name" value="ARM-like"/>
</dbReference>
<dbReference type="InterPro" id="IPR050629">
    <property type="entry name" value="STE20/SPS1-PAK"/>
</dbReference>
<organism evidence="8 9">
    <name type="scientific">Blattamonas nauphoetae</name>
    <dbReference type="NCBI Taxonomy" id="2049346"/>
    <lineage>
        <taxon>Eukaryota</taxon>
        <taxon>Metamonada</taxon>
        <taxon>Preaxostyla</taxon>
        <taxon>Oxymonadida</taxon>
        <taxon>Blattamonas</taxon>
    </lineage>
</organism>
<dbReference type="Proteomes" id="UP001281761">
    <property type="component" value="Unassembled WGS sequence"/>
</dbReference>
<dbReference type="Pfam" id="PF00069">
    <property type="entry name" value="Pkinase"/>
    <property type="match status" value="1"/>
</dbReference>
<accession>A0ABQ9Y459</accession>
<feature type="compositionally biased region" description="Basic and acidic residues" evidence="6">
    <location>
        <begin position="338"/>
        <end position="351"/>
    </location>
</feature>
<dbReference type="EC" id="2.7.11.1" evidence="1"/>
<feature type="compositionally biased region" description="Low complexity" evidence="6">
    <location>
        <begin position="362"/>
        <end position="374"/>
    </location>
</feature>
<feature type="compositionally biased region" description="Acidic residues" evidence="6">
    <location>
        <begin position="514"/>
        <end position="528"/>
    </location>
</feature>
<feature type="domain" description="Protein kinase" evidence="7">
    <location>
        <begin position="28"/>
        <end position="281"/>
    </location>
</feature>
<evidence type="ECO:0000256" key="6">
    <source>
        <dbReference type="SAM" id="MobiDB-lite"/>
    </source>
</evidence>
<name>A0ABQ9Y459_9EUKA</name>
<dbReference type="PROSITE" id="PS00108">
    <property type="entry name" value="PROTEIN_KINASE_ST"/>
    <property type="match status" value="1"/>
</dbReference>
<feature type="region of interest" description="Disordered" evidence="6">
    <location>
        <begin position="308"/>
        <end position="460"/>
    </location>
</feature>
<sequence>MPPEAKKKKKKVVAKKEEEPVIKQLGPYQLGGSIGQGAFGTVYKGIDIQTGNFVAVKEIPFSKVNDIESIQSEINLLKQLNHPNIVKYIDTIQNKNTLNIITEYVENGSLQSLVKKFGVLPESLVQLYVIQILNGLIYLHSQGVIHRDIKGANILVASTSGHVKLADFGVSTKMGDTSKPDADEDVAGTPYWIAPEIIEMKGSTPESDIWSLGCTVIELLTGSPPYFDLAPIPALWRIVQDDHPPLPSGITPACQDFLMRCFQKNPSLRATAQQLLVHKWLSRRGMSQKVDNTLQGGDVMQQAKQFNEQYSQAQEPKPSAPSLPKKPSAPAPLAPDPTKTDTNDALKKWAESDSDSDDWDTPAPKAAPAAAPKPVALPKPQPKPAASAADITKWSDDSDSSDLDDFGTPPPKKDAGAAPAATGPLSTPKVPEPKPKNISDFMEKEKEEESDDDFDLGEGGFGAIDLRKRLEERKHEKTEKMLQSGKVTIKKGTAFPHADITSTPAVVEFQDDDDDWDDDFDEPEELDPKEEANRRRIAAQKDEMIALLQKLDDVDQLDTSTLTSSLTRLNEMLTANPQFREELISNHSMLPLTEILEKSGNDLKELTVKLINTAMASNQKIQEIVSMFGLTPVVLQYAAQTFPLTLRSEVAMFAHTILATSESTFQMFIASRCLPLLCSLLDGPFAEVKHLFSRAVKCVSFVLSPEREREKFMLKKETQAKGAQFNNDTHTKLQRNDICRLFCKDQLLSRLAKNLAIVNTESYSVSVREDDRKEAAETLDCLINIISIFSNNDKVVSLHVAKADVLKPILDVIPNLKSEDHQYSLLTSIRYVATNQSAAPSFQNIEAIPQIVRFFDLPSERLQIQLVMIIFYISRLSQRRADLFALHKAAPKLINMVNSNSAVSQLAFQVVSLFTNTALARQQLWAADGVSFFVNLLTSQSLRSFTESAFKALNVWLISEPNKLGPVLSKEENLRKLLHPFTSETTLLTIKELITLLPALNEMIGKSTMLNKAIGKYEPFWRTLLDYFDNPNFCQEASLTAAGMRIITSLYSQHSSPQELIVQYNLYPLIQRVSNESQVLSKKLAETLLIAFNCNQII</sequence>